<gene>
    <name evidence="9" type="ORF">UX06_C0002G0003</name>
</gene>
<dbReference type="PANTHER" id="PTHR30353">
    <property type="entry name" value="INNER MEMBRANE PROTEIN DEDA-RELATED"/>
    <property type="match status" value="1"/>
</dbReference>
<keyword evidence="4 7" id="KW-0812">Transmembrane</keyword>
<comment type="caution">
    <text evidence="9">The sequence shown here is derived from an EMBL/GenBank/DDBJ whole genome shotgun (WGS) entry which is preliminary data.</text>
</comment>
<keyword evidence="3 7" id="KW-1003">Cell membrane</keyword>
<accession>A0A0G1MAU6</accession>
<dbReference type="InterPro" id="IPR032816">
    <property type="entry name" value="VTT_dom"/>
</dbReference>
<sequence>MISFLGLDVRALIEAVGYLGIFGIVFAESGLFVGFFLPGDSLLFTAGFLASQGYLNIFVLVFISFVGAVLGDNFGYFFGKKVGPAIFRKERSLLFHKEYLEKSRVFFEEYGPKTIVLARFLPVVRTFAPILAGVGAMNYRIFLFYNFLGALLWGVGVTLFGYYLGNLFPNAERYIVEVVVGIIIVSTLPSIFHVIKNREIFIKK</sequence>
<feature type="transmembrane region" description="Helical" evidence="7">
    <location>
        <begin position="142"/>
        <end position="162"/>
    </location>
</feature>
<dbReference type="PANTHER" id="PTHR30353:SF0">
    <property type="entry name" value="TRANSMEMBRANE PROTEIN"/>
    <property type="match status" value="1"/>
</dbReference>
<evidence type="ECO:0000259" key="8">
    <source>
        <dbReference type="Pfam" id="PF09335"/>
    </source>
</evidence>
<reference evidence="9 10" key="1">
    <citation type="journal article" date="2015" name="Nature">
        <title>rRNA introns, odd ribosomes, and small enigmatic genomes across a large radiation of phyla.</title>
        <authorList>
            <person name="Brown C.T."/>
            <person name="Hug L.A."/>
            <person name="Thomas B.C."/>
            <person name="Sharon I."/>
            <person name="Castelle C.J."/>
            <person name="Singh A."/>
            <person name="Wilkins M.J."/>
            <person name="Williams K.H."/>
            <person name="Banfield J.F."/>
        </authorList>
    </citation>
    <scope>NUCLEOTIDE SEQUENCE [LARGE SCALE GENOMIC DNA]</scope>
</reference>
<feature type="transmembrane region" description="Helical" evidence="7">
    <location>
        <begin position="57"/>
        <end position="79"/>
    </location>
</feature>
<keyword evidence="5 7" id="KW-1133">Transmembrane helix</keyword>
<dbReference type="Proteomes" id="UP000034696">
    <property type="component" value="Unassembled WGS sequence"/>
</dbReference>
<keyword evidence="6 7" id="KW-0472">Membrane</keyword>
<evidence type="ECO:0000256" key="5">
    <source>
        <dbReference type="ARBA" id="ARBA00022989"/>
    </source>
</evidence>
<evidence type="ECO:0000256" key="2">
    <source>
        <dbReference type="ARBA" id="ARBA00010792"/>
    </source>
</evidence>
<feature type="transmembrane region" description="Helical" evidence="7">
    <location>
        <begin position="174"/>
        <end position="195"/>
    </location>
</feature>
<organism evidence="9 10">
    <name type="scientific">Candidatus Giovannonibacteria bacterium GW2011_GWA2_45_21</name>
    <dbReference type="NCBI Taxonomy" id="1618649"/>
    <lineage>
        <taxon>Bacteria</taxon>
        <taxon>Candidatus Giovannoniibacteriota</taxon>
    </lineage>
</organism>
<evidence type="ECO:0000313" key="10">
    <source>
        <dbReference type="Proteomes" id="UP000034696"/>
    </source>
</evidence>
<evidence type="ECO:0000313" key="9">
    <source>
        <dbReference type="EMBL" id="KKU05177.1"/>
    </source>
</evidence>
<dbReference type="Pfam" id="PF09335">
    <property type="entry name" value="VTT_dom"/>
    <property type="match status" value="1"/>
</dbReference>
<feature type="domain" description="VTT" evidence="8">
    <location>
        <begin position="37"/>
        <end position="162"/>
    </location>
</feature>
<protein>
    <recommendedName>
        <fullName evidence="8">VTT domain-containing protein</fullName>
    </recommendedName>
</protein>
<dbReference type="AlphaFoldDB" id="A0A0G1MAU6"/>
<comment type="subcellular location">
    <subcellularLocation>
        <location evidence="1 7">Cell membrane</location>
        <topology evidence="1 7">Multi-pass membrane protein</topology>
    </subcellularLocation>
</comment>
<name>A0A0G1MAU6_9BACT</name>
<dbReference type="PATRIC" id="fig|1618649.3.peg.33"/>
<evidence type="ECO:0000256" key="1">
    <source>
        <dbReference type="ARBA" id="ARBA00004651"/>
    </source>
</evidence>
<evidence type="ECO:0000256" key="4">
    <source>
        <dbReference type="ARBA" id="ARBA00022692"/>
    </source>
</evidence>
<dbReference type="InterPro" id="IPR032818">
    <property type="entry name" value="DedA-like"/>
</dbReference>
<dbReference type="GO" id="GO:0005886">
    <property type="term" value="C:plasma membrane"/>
    <property type="evidence" value="ECO:0007669"/>
    <property type="project" value="UniProtKB-SubCell"/>
</dbReference>
<comment type="similarity">
    <text evidence="2 7">Belongs to the DedA family.</text>
</comment>
<evidence type="ECO:0000256" key="3">
    <source>
        <dbReference type="ARBA" id="ARBA00022475"/>
    </source>
</evidence>
<dbReference type="EMBL" id="LCKT01000002">
    <property type="protein sequence ID" value="KKU05177.1"/>
    <property type="molecule type" value="Genomic_DNA"/>
</dbReference>
<feature type="transmembrane region" description="Helical" evidence="7">
    <location>
        <begin position="12"/>
        <end position="37"/>
    </location>
</feature>
<proteinExistence type="inferred from homology"/>
<evidence type="ECO:0000256" key="7">
    <source>
        <dbReference type="RuleBase" id="RU367016"/>
    </source>
</evidence>
<evidence type="ECO:0000256" key="6">
    <source>
        <dbReference type="ARBA" id="ARBA00023136"/>
    </source>
</evidence>